<reference evidence="1" key="3">
    <citation type="submission" date="2022-11" db="EMBL/GenBank/DDBJ databases">
        <title>WGS-based characterization of Bacillus cereus isolated from food &amp; feed additives.</title>
        <authorList>
            <person name="Bogaerts B."/>
            <person name="Fraiture M.-A."/>
            <person name="Roosens N.H.C."/>
            <person name="De Keersmaecker S.C.J."/>
            <person name="Vanneste K."/>
        </authorList>
    </citation>
    <scope>NUCLEOTIDE SEQUENCE</scope>
    <source>
        <strain evidence="1">74.2</strain>
    </source>
</reference>
<dbReference type="Proteomes" id="UP001174229">
    <property type="component" value="Unassembled WGS sequence"/>
</dbReference>
<proteinExistence type="predicted"/>
<dbReference type="EMBL" id="JAPNPE010000011">
    <property type="protein sequence ID" value="MDK7393960.1"/>
    <property type="molecule type" value="Genomic_DNA"/>
</dbReference>
<organism evidence="2 3">
    <name type="scientific">Bacillus pacificus</name>
    <dbReference type="NCBI Taxonomy" id="2026187"/>
    <lineage>
        <taxon>Bacteria</taxon>
        <taxon>Bacillati</taxon>
        <taxon>Bacillota</taxon>
        <taxon>Bacilli</taxon>
        <taxon>Bacillales</taxon>
        <taxon>Bacillaceae</taxon>
        <taxon>Bacillus</taxon>
        <taxon>Bacillus cereus group</taxon>
    </lineage>
</organism>
<dbReference type="EMBL" id="FWZB01000033">
    <property type="protein sequence ID" value="SMD86533.1"/>
    <property type="molecule type" value="Genomic_DNA"/>
</dbReference>
<dbReference type="GeneID" id="69534784"/>
<reference evidence="3" key="1">
    <citation type="submission" date="2017-04" db="EMBL/GenBank/DDBJ databases">
        <authorList>
            <person name="Criscuolo A."/>
        </authorList>
    </citation>
    <scope>NUCLEOTIDE SEQUENCE [LARGE SCALE GENOMIC DNA]</scope>
</reference>
<protein>
    <submittedName>
        <fullName evidence="2">Uncharacterized protein</fullName>
    </submittedName>
</protein>
<dbReference type="RefSeq" id="WP_162837638.1">
    <property type="nucleotide sequence ID" value="NZ_CP086329.1"/>
</dbReference>
<reference evidence="2" key="2">
    <citation type="submission" date="2017-04" db="EMBL/GenBank/DDBJ databases">
        <authorList>
            <person name="Afonso C.L."/>
            <person name="Miller P.J."/>
            <person name="Scott M.A."/>
            <person name="Spackman E."/>
            <person name="Goraichik I."/>
            <person name="Dimitrov K.M."/>
            <person name="Suarez D.L."/>
            <person name="Swayne D.E."/>
        </authorList>
    </citation>
    <scope>NUCLEOTIDE SEQUENCE [LARGE SCALE GENOMIC DNA]</scope>
    <source>
        <strain evidence="2">16-00191</strain>
    </source>
</reference>
<dbReference type="AlphaFoldDB" id="A0A1Y5Z8G3"/>
<sequence>MEQKKILDIKLTESGKINYVKNHDPGCAGAGCGGSTSCLGPKPGTIGKDIWKKCSG</sequence>
<evidence type="ECO:0000313" key="1">
    <source>
        <dbReference type="EMBL" id="MDK7393960.1"/>
    </source>
</evidence>
<accession>A0A1Y5Z8G3</accession>
<evidence type="ECO:0000313" key="2">
    <source>
        <dbReference type="EMBL" id="SMD86533.1"/>
    </source>
</evidence>
<name>A0A1Y5Z8G3_9BACI</name>
<dbReference type="Proteomes" id="UP000194499">
    <property type="component" value="Unassembled WGS sequence"/>
</dbReference>
<evidence type="ECO:0000313" key="3">
    <source>
        <dbReference type="Proteomes" id="UP000194499"/>
    </source>
</evidence>
<gene>
    <name evidence="2" type="ORF">BACERE00191_01631</name>
    <name evidence="1" type="ORF">OWO78_21520</name>
</gene>